<dbReference type="EMBL" id="CP108195">
    <property type="protein sequence ID" value="WTS12008.1"/>
    <property type="molecule type" value="Genomic_DNA"/>
</dbReference>
<comment type="similarity">
    <text evidence="2">Belongs to the bacterial solute-binding protein SsuA/TauA family.</text>
</comment>
<feature type="domain" description="SsuA/THI5-like" evidence="4">
    <location>
        <begin position="24"/>
        <end position="221"/>
    </location>
</feature>
<reference evidence="5" key="1">
    <citation type="submission" date="2022-10" db="EMBL/GenBank/DDBJ databases">
        <title>The complete genomes of actinobacterial strains from the NBC collection.</title>
        <authorList>
            <person name="Joergensen T.S."/>
            <person name="Alvarez Arevalo M."/>
            <person name="Sterndorff E.B."/>
            <person name="Faurdal D."/>
            <person name="Vuksanovic O."/>
            <person name="Mourched A.-S."/>
            <person name="Charusanti P."/>
            <person name="Shaw S."/>
            <person name="Blin K."/>
            <person name="Weber T."/>
        </authorList>
    </citation>
    <scope>NUCLEOTIDE SEQUENCE</scope>
    <source>
        <strain evidence="5">NBC_00119</strain>
    </source>
</reference>
<organism evidence="5">
    <name type="scientific">Streptomyces sp. NBC_00119</name>
    <dbReference type="NCBI Taxonomy" id="2975659"/>
    <lineage>
        <taxon>Bacteria</taxon>
        <taxon>Bacillati</taxon>
        <taxon>Actinomycetota</taxon>
        <taxon>Actinomycetes</taxon>
        <taxon>Kitasatosporales</taxon>
        <taxon>Streptomycetaceae</taxon>
        <taxon>Streptomyces</taxon>
    </lineage>
</organism>
<dbReference type="Gene3D" id="3.40.190.10">
    <property type="entry name" value="Periplasmic binding protein-like II"/>
    <property type="match status" value="2"/>
</dbReference>
<accession>A0AAU1U5N4</accession>
<evidence type="ECO:0000256" key="1">
    <source>
        <dbReference type="ARBA" id="ARBA00004418"/>
    </source>
</evidence>
<dbReference type="PANTHER" id="PTHR30024">
    <property type="entry name" value="ALIPHATIC SULFONATES-BINDING PROTEIN-RELATED"/>
    <property type="match status" value="1"/>
</dbReference>
<dbReference type="SUPFAM" id="SSF53850">
    <property type="entry name" value="Periplasmic binding protein-like II"/>
    <property type="match status" value="1"/>
</dbReference>
<gene>
    <name evidence="5" type="ORF">OHU69_13775</name>
</gene>
<dbReference type="Pfam" id="PF09084">
    <property type="entry name" value="NMT1"/>
    <property type="match status" value="1"/>
</dbReference>
<sequence>METRSAPMTVCFRQAVFVRPPVCVVAEELEFFTEAGVEVETVSIQSSLDQRDRLLSGNVDVGVTAMDNLVVWNAAGGDLRIVAQVETTTPLLLTANASVGTVEDLRGRKLGVDALANGFAVVLRHLLVEHGLALQECEFVPVGGVRERFEALRAGSIDATLLGPPLDELALREGHVALLSVADQVRDFPGQGIVAGARALRESEGLVRYLRALEAARVWLHGAPPHEALDVLTRGGYVAASARAALRTRPVSLAPERAGLARIVSMRDELGMLPDPVRIDELYDGRPLGLGLRS</sequence>
<dbReference type="AlphaFoldDB" id="A0AAU1U5N4"/>
<evidence type="ECO:0000256" key="2">
    <source>
        <dbReference type="ARBA" id="ARBA00010742"/>
    </source>
</evidence>
<dbReference type="PANTHER" id="PTHR30024:SF47">
    <property type="entry name" value="TAURINE-BINDING PERIPLASMIC PROTEIN"/>
    <property type="match status" value="1"/>
</dbReference>
<keyword evidence="3" id="KW-0732">Signal</keyword>
<dbReference type="InterPro" id="IPR015168">
    <property type="entry name" value="SsuA/THI5"/>
</dbReference>
<dbReference type="GO" id="GO:0042597">
    <property type="term" value="C:periplasmic space"/>
    <property type="evidence" value="ECO:0007669"/>
    <property type="project" value="UniProtKB-SubCell"/>
</dbReference>
<evidence type="ECO:0000259" key="4">
    <source>
        <dbReference type="Pfam" id="PF09084"/>
    </source>
</evidence>
<evidence type="ECO:0000256" key="3">
    <source>
        <dbReference type="ARBA" id="ARBA00022729"/>
    </source>
</evidence>
<name>A0AAU1U5N4_9ACTN</name>
<proteinExistence type="inferred from homology"/>
<comment type="subcellular location">
    <subcellularLocation>
        <location evidence="1">Periplasm</location>
    </subcellularLocation>
</comment>
<protein>
    <submittedName>
        <fullName evidence="5">ABC transporter substrate-binding protein</fullName>
    </submittedName>
</protein>
<evidence type="ECO:0000313" key="5">
    <source>
        <dbReference type="EMBL" id="WTS12008.1"/>
    </source>
</evidence>